<comment type="caution">
    <text evidence="2">The sequence shown here is derived from an EMBL/GenBank/DDBJ whole genome shotgun (WGS) entry which is preliminary data.</text>
</comment>
<evidence type="ECO:0000313" key="2">
    <source>
        <dbReference type="EMBL" id="KAJ8392994.1"/>
    </source>
</evidence>
<feature type="region of interest" description="Disordered" evidence="1">
    <location>
        <begin position="1"/>
        <end position="27"/>
    </location>
</feature>
<evidence type="ECO:0000313" key="3">
    <source>
        <dbReference type="Proteomes" id="UP001221898"/>
    </source>
</evidence>
<evidence type="ECO:0000256" key="1">
    <source>
        <dbReference type="SAM" id="MobiDB-lite"/>
    </source>
</evidence>
<organism evidence="2 3">
    <name type="scientific">Aldrovandia affinis</name>
    <dbReference type="NCBI Taxonomy" id="143900"/>
    <lineage>
        <taxon>Eukaryota</taxon>
        <taxon>Metazoa</taxon>
        <taxon>Chordata</taxon>
        <taxon>Craniata</taxon>
        <taxon>Vertebrata</taxon>
        <taxon>Euteleostomi</taxon>
        <taxon>Actinopterygii</taxon>
        <taxon>Neopterygii</taxon>
        <taxon>Teleostei</taxon>
        <taxon>Notacanthiformes</taxon>
        <taxon>Halosauridae</taxon>
        <taxon>Aldrovandia</taxon>
    </lineage>
</organism>
<gene>
    <name evidence="2" type="ORF">AAFF_G00068980</name>
</gene>
<protein>
    <submittedName>
        <fullName evidence="2">Uncharacterized protein</fullName>
    </submittedName>
</protein>
<reference evidence="2" key="1">
    <citation type="journal article" date="2023" name="Science">
        <title>Genome structures resolve the early diversification of teleost fishes.</title>
        <authorList>
            <person name="Parey E."/>
            <person name="Louis A."/>
            <person name="Montfort J."/>
            <person name="Bouchez O."/>
            <person name="Roques C."/>
            <person name="Iampietro C."/>
            <person name="Lluch J."/>
            <person name="Castinel A."/>
            <person name="Donnadieu C."/>
            <person name="Desvignes T."/>
            <person name="Floi Bucao C."/>
            <person name="Jouanno E."/>
            <person name="Wen M."/>
            <person name="Mejri S."/>
            <person name="Dirks R."/>
            <person name="Jansen H."/>
            <person name="Henkel C."/>
            <person name="Chen W.J."/>
            <person name="Zahm M."/>
            <person name="Cabau C."/>
            <person name="Klopp C."/>
            <person name="Thompson A.W."/>
            <person name="Robinson-Rechavi M."/>
            <person name="Braasch I."/>
            <person name="Lecointre G."/>
            <person name="Bobe J."/>
            <person name="Postlethwait J.H."/>
            <person name="Berthelot C."/>
            <person name="Roest Crollius H."/>
            <person name="Guiguen Y."/>
        </authorList>
    </citation>
    <scope>NUCLEOTIDE SEQUENCE</scope>
    <source>
        <strain evidence="2">NC1722</strain>
    </source>
</reference>
<keyword evidence="3" id="KW-1185">Reference proteome</keyword>
<dbReference type="AlphaFoldDB" id="A0AAD7RZ29"/>
<accession>A0AAD7RZ29</accession>
<dbReference type="EMBL" id="JAINUG010000141">
    <property type="protein sequence ID" value="KAJ8392994.1"/>
    <property type="molecule type" value="Genomic_DNA"/>
</dbReference>
<name>A0AAD7RZ29_9TELE</name>
<dbReference type="Proteomes" id="UP001221898">
    <property type="component" value="Unassembled WGS sequence"/>
</dbReference>
<feature type="compositionally biased region" description="Polar residues" evidence="1">
    <location>
        <begin position="1"/>
        <end position="18"/>
    </location>
</feature>
<proteinExistence type="predicted"/>
<sequence>MQPPNSNSDCVQVTSPKGTSRLMPWTGGGVQTLDQGAQGVDCKGGVSSGGWGGFFGVEEEATVYAGGQEMQQGGLQFWEAFLGPDISRLALQ</sequence>